<dbReference type="eggNOG" id="ENOG5032X65">
    <property type="taxonomic scope" value="Bacteria"/>
</dbReference>
<evidence type="ECO:0000259" key="1">
    <source>
        <dbReference type="Pfam" id="PF12867"/>
    </source>
</evidence>
<name>H1YB79_9SPHI</name>
<dbReference type="InterPro" id="IPR024775">
    <property type="entry name" value="DinB-like"/>
</dbReference>
<organism evidence="2 3">
    <name type="scientific">Mucilaginibacter paludis DSM 18603</name>
    <dbReference type="NCBI Taxonomy" id="714943"/>
    <lineage>
        <taxon>Bacteria</taxon>
        <taxon>Pseudomonadati</taxon>
        <taxon>Bacteroidota</taxon>
        <taxon>Sphingobacteriia</taxon>
        <taxon>Sphingobacteriales</taxon>
        <taxon>Sphingobacteriaceae</taxon>
        <taxon>Mucilaginibacter</taxon>
    </lineage>
</organism>
<dbReference type="STRING" id="714943.Mucpa_6552"/>
<gene>
    <name evidence="2" type="ORF">Mucpa_6552</name>
</gene>
<dbReference type="SUPFAM" id="SSF109854">
    <property type="entry name" value="DinB/YfiT-like putative metalloenzymes"/>
    <property type="match status" value="1"/>
</dbReference>
<dbReference type="RefSeq" id="WP_008512475.1">
    <property type="nucleotide sequence ID" value="NZ_CM001403.1"/>
</dbReference>
<dbReference type="HOGENOM" id="CLU_109379_2_0_10"/>
<protein>
    <recommendedName>
        <fullName evidence="1">DinB-like domain-containing protein</fullName>
    </recommendedName>
</protein>
<keyword evidence="3" id="KW-1185">Reference proteome</keyword>
<dbReference type="EMBL" id="CM001403">
    <property type="protein sequence ID" value="EHQ30605.1"/>
    <property type="molecule type" value="Genomic_DNA"/>
</dbReference>
<sequence>MDIQASLKETDQTFTEFLLILASVREDQINTIPFKGSWTAGQLAQHIVLSAGGFVQLINGPFNDTNRDPELHSANITATFLNFNIKMQSPDFINPPVKEYHQQELIHTLQDIKADLLKAIQKTDPTLTCTAFEVPVLGYLTRAEAITFTIVHTQRHINQLKNINKNL</sequence>
<proteinExistence type="predicted"/>
<feature type="domain" description="DinB-like" evidence="1">
    <location>
        <begin position="10"/>
        <end position="160"/>
    </location>
</feature>
<dbReference type="Pfam" id="PF12867">
    <property type="entry name" value="DinB_2"/>
    <property type="match status" value="1"/>
</dbReference>
<dbReference type="OrthoDB" id="679284at2"/>
<accession>H1YB79</accession>
<dbReference type="Proteomes" id="UP000002774">
    <property type="component" value="Chromosome"/>
</dbReference>
<dbReference type="AlphaFoldDB" id="H1YB79"/>
<evidence type="ECO:0000313" key="2">
    <source>
        <dbReference type="EMBL" id="EHQ30605.1"/>
    </source>
</evidence>
<dbReference type="Gene3D" id="1.20.120.450">
    <property type="entry name" value="dinb family like domain"/>
    <property type="match status" value="1"/>
</dbReference>
<evidence type="ECO:0000313" key="3">
    <source>
        <dbReference type="Proteomes" id="UP000002774"/>
    </source>
</evidence>
<dbReference type="InterPro" id="IPR034660">
    <property type="entry name" value="DinB/YfiT-like"/>
</dbReference>
<reference evidence="2" key="1">
    <citation type="submission" date="2011-09" db="EMBL/GenBank/DDBJ databases">
        <title>The permanent draft genome of Mucilaginibacter paludis DSM 18603.</title>
        <authorList>
            <consortium name="US DOE Joint Genome Institute (JGI-PGF)"/>
            <person name="Lucas S."/>
            <person name="Han J."/>
            <person name="Lapidus A."/>
            <person name="Bruce D."/>
            <person name="Goodwin L."/>
            <person name="Pitluck S."/>
            <person name="Peters L."/>
            <person name="Kyrpides N."/>
            <person name="Mavromatis K."/>
            <person name="Ivanova N."/>
            <person name="Mikhailova N."/>
            <person name="Held B."/>
            <person name="Detter J.C."/>
            <person name="Tapia R."/>
            <person name="Han C."/>
            <person name="Land M."/>
            <person name="Hauser L."/>
            <person name="Markowitz V."/>
            <person name="Cheng J.-F."/>
            <person name="Hugenholtz P."/>
            <person name="Woyke T."/>
            <person name="Wu D."/>
            <person name="Tindall B."/>
            <person name="Brambilla E."/>
            <person name="Klenk H.-P."/>
            <person name="Eisen J.A."/>
        </authorList>
    </citation>
    <scope>NUCLEOTIDE SEQUENCE [LARGE SCALE GENOMIC DNA]</scope>
    <source>
        <strain evidence="2">DSM 18603</strain>
    </source>
</reference>